<comment type="function">
    <text evidence="13">Component of the replication protein A complex (RPA) required for DNA recombination, repair and replication. The activity of RPA is mediated by single-stranded DNA binding and protein interactions. Probably involved in repair of double-strand DNA breaks (DSBs) induced by genotoxic stresses.</text>
</comment>
<feature type="compositionally biased region" description="Polar residues" evidence="14">
    <location>
        <begin position="201"/>
        <end position="210"/>
    </location>
</feature>
<comment type="subcellular location">
    <subcellularLocation>
        <location evidence="1 13">Nucleus</location>
    </subcellularLocation>
</comment>
<dbReference type="GO" id="GO:0000724">
    <property type="term" value="P:double-strand break repair via homologous recombination"/>
    <property type="evidence" value="ECO:0007669"/>
    <property type="project" value="TreeGrafter"/>
</dbReference>
<gene>
    <name evidence="16" type="ORF">SI8410_18021793</name>
</gene>
<keyword evidence="10" id="KW-0234">DNA repair</keyword>
<dbReference type="GO" id="GO:0005662">
    <property type="term" value="C:DNA replication factor A complex"/>
    <property type="evidence" value="ECO:0007669"/>
    <property type="project" value="TreeGrafter"/>
</dbReference>
<feature type="domain" description="CCHC-type" evidence="15">
    <location>
        <begin position="802"/>
        <end position="816"/>
    </location>
</feature>
<sequence length="852" mass="91592">MEGVSLTRGAIADITNGGAEGMKPVLQVVDLKLVQTVQNTTERFRMVLSDGVHAQQAMLATQMNPMVKSGQLQKGSVVQLNEFICNLIQNRKIIIVLSLEIILEKCNTIGEPRIYDGTGAASQGQPPVPASITDKPPGTTTGAGPPPHDSAAPGLSSINSLKPRAEPLMMNNNNSSSSPYGGGSLSYGAPSSYHRADPEPQNLNQNQRFQSPGGFRPPGNSYGRQIQPTYQQVLQPALYSNRGPIAKNEAPPRIVPIASLNPYQGRWTIRARVTSKGDLRRYSNPRGEGKVFSFDLLDSEGGEIRVTCFNAVADQFFDQVEAGKLYLISRGSLKPVVQRNFNHLNSEYEIFLESTSTVQPCGEEDDGSIPRVQFNLRSIGEIESAEANSIVDLAGVVSAVNPVTSVMRKNGTETLKRTLQLRDMSGRSVELTLWGSFCNAEGQRLQQMCDAGLFPVLVVKAARVNDFSGRSVGTISSSQLFVDPDFPEARRLREWHDGEGRHSAALSISRDGAGGAGGGRADDRKSVSQIKDEGLGRSEKPDWITVKATVTFLKVDNFCYTACPLLVGDRPCNKKVNNNGDGTWRCDRCDRSFPECDYRYLLQLQVQDHTGLTWVTAFQEAGEEIVGAAAKELYALKYEEQDDARFAEIVRGVLFREYLFKLKVKEETFSDEQRVKSTVVRAERVNPSSESRYLLALIDKLSSAPPLEPAAAGMPGAYSYSTARSAVAPRSYPPAEPPRPPMMGRQQVNPYGGSDGGAYGPAPRMTAAVDRAMGGGGAYVNRAAAVGQGDGGGGGGAASGNCFKCQQPGHWARDCPGAGATAQGYGGGGVGVGVAGRYGLPKPPPQQQLGGY</sequence>
<evidence type="ECO:0000256" key="2">
    <source>
        <dbReference type="ARBA" id="ARBA00005690"/>
    </source>
</evidence>
<dbReference type="CDD" id="cd04476">
    <property type="entry name" value="RPA1_DBD_C"/>
    <property type="match status" value="1"/>
</dbReference>
<dbReference type="SUPFAM" id="SSF50249">
    <property type="entry name" value="Nucleic acid-binding proteins"/>
    <property type="match status" value="4"/>
</dbReference>
<dbReference type="CDD" id="cd04477">
    <property type="entry name" value="RPA1N"/>
    <property type="match status" value="1"/>
</dbReference>
<keyword evidence="4 13" id="KW-0479">Metal-binding</keyword>
<dbReference type="GO" id="GO:0043047">
    <property type="term" value="F:single-stranded telomeric DNA binding"/>
    <property type="evidence" value="ECO:0007669"/>
    <property type="project" value="TreeGrafter"/>
</dbReference>
<keyword evidence="9" id="KW-0233">DNA recombination</keyword>
<dbReference type="InterPro" id="IPR031657">
    <property type="entry name" value="REPA_OB_2"/>
</dbReference>
<keyword evidence="17" id="KW-1185">Reference proteome</keyword>
<dbReference type="EMBL" id="LR746281">
    <property type="protein sequence ID" value="CAA7411115.1"/>
    <property type="molecule type" value="Genomic_DNA"/>
</dbReference>
<dbReference type="Proteomes" id="UP000663760">
    <property type="component" value="Chromosome 18"/>
</dbReference>
<dbReference type="Pfam" id="PF00098">
    <property type="entry name" value="zf-CCHC"/>
    <property type="match status" value="1"/>
</dbReference>
<feature type="compositionally biased region" description="Pro residues" evidence="14">
    <location>
        <begin position="731"/>
        <end position="741"/>
    </location>
</feature>
<dbReference type="Pfam" id="PF04057">
    <property type="entry name" value="Rep-A_N"/>
    <property type="match status" value="1"/>
</dbReference>
<dbReference type="Pfam" id="PF16900">
    <property type="entry name" value="REPA_OB_2"/>
    <property type="match status" value="1"/>
</dbReference>
<evidence type="ECO:0000256" key="13">
    <source>
        <dbReference type="RuleBase" id="RU364130"/>
    </source>
</evidence>
<dbReference type="PANTHER" id="PTHR23273">
    <property type="entry name" value="REPLICATION FACTOR A 1, RFA1"/>
    <property type="match status" value="1"/>
</dbReference>
<evidence type="ECO:0000256" key="8">
    <source>
        <dbReference type="ARBA" id="ARBA00023125"/>
    </source>
</evidence>
<dbReference type="InterPro" id="IPR001878">
    <property type="entry name" value="Znf_CCHC"/>
</dbReference>
<dbReference type="GO" id="GO:0003684">
    <property type="term" value="F:damaged DNA binding"/>
    <property type="evidence" value="ECO:0007669"/>
    <property type="project" value="TreeGrafter"/>
</dbReference>
<evidence type="ECO:0000256" key="12">
    <source>
        <dbReference type="PROSITE-ProRule" id="PRU00047"/>
    </source>
</evidence>
<dbReference type="PROSITE" id="PS50158">
    <property type="entry name" value="ZF_CCHC"/>
    <property type="match status" value="1"/>
</dbReference>
<dbReference type="CDD" id="cd04474">
    <property type="entry name" value="RPA1_DBD_A"/>
    <property type="match status" value="1"/>
</dbReference>
<protein>
    <recommendedName>
        <fullName evidence="13">Replication protein A subunit</fullName>
    </recommendedName>
</protein>
<dbReference type="NCBIfam" id="TIGR00617">
    <property type="entry name" value="rpa1"/>
    <property type="match status" value="1"/>
</dbReference>
<dbReference type="OrthoDB" id="1751331at2759"/>
<evidence type="ECO:0000313" key="16">
    <source>
        <dbReference type="EMBL" id="CAA7411115.1"/>
    </source>
</evidence>
<feature type="region of interest" description="Disordered" evidence="14">
    <location>
        <begin position="728"/>
        <end position="763"/>
    </location>
</feature>
<dbReference type="InterPro" id="IPR004365">
    <property type="entry name" value="NA-bd_OB_tRNA"/>
</dbReference>
<dbReference type="GO" id="GO:0006260">
    <property type="term" value="P:DNA replication"/>
    <property type="evidence" value="ECO:0007669"/>
    <property type="project" value="UniProtKB-KW"/>
</dbReference>
<feature type="compositionally biased region" description="Basic and acidic residues" evidence="14">
    <location>
        <begin position="520"/>
        <end position="534"/>
    </location>
</feature>
<dbReference type="AlphaFoldDB" id="A0A7I8LNZ5"/>
<dbReference type="Pfam" id="PF01336">
    <property type="entry name" value="tRNA_anti-codon"/>
    <property type="match status" value="1"/>
</dbReference>
<evidence type="ECO:0000313" key="17">
    <source>
        <dbReference type="Proteomes" id="UP000663760"/>
    </source>
</evidence>
<dbReference type="InterPro" id="IPR007199">
    <property type="entry name" value="Rep_factor-A_N"/>
</dbReference>
<evidence type="ECO:0000256" key="3">
    <source>
        <dbReference type="ARBA" id="ARBA00022705"/>
    </source>
</evidence>
<dbReference type="InterPro" id="IPR012340">
    <property type="entry name" value="NA-bd_OB-fold"/>
</dbReference>
<accession>A0A7I8LNZ5</accession>
<dbReference type="Gene3D" id="2.40.50.140">
    <property type="entry name" value="Nucleic acid-binding proteins"/>
    <property type="match status" value="4"/>
</dbReference>
<proteinExistence type="inferred from homology"/>
<dbReference type="CDD" id="cd04475">
    <property type="entry name" value="RPA1_DBD_B"/>
    <property type="match status" value="1"/>
</dbReference>
<keyword evidence="11 13" id="KW-0539">Nucleus</keyword>
<dbReference type="InterPro" id="IPR004591">
    <property type="entry name" value="Rfa1"/>
</dbReference>
<dbReference type="FunFam" id="2.40.50.140:FF:000064">
    <property type="entry name" value="Replication protein A subunit"/>
    <property type="match status" value="1"/>
</dbReference>
<evidence type="ECO:0000256" key="4">
    <source>
        <dbReference type="ARBA" id="ARBA00022723"/>
    </source>
</evidence>
<evidence type="ECO:0000259" key="15">
    <source>
        <dbReference type="PROSITE" id="PS50158"/>
    </source>
</evidence>
<evidence type="ECO:0000256" key="9">
    <source>
        <dbReference type="ARBA" id="ARBA00023172"/>
    </source>
</evidence>
<reference evidence="16" key="1">
    <citation type="submission" date="2020-02" db="EMBL/GenBank/DDBJ databases">
        <authorList>
            <person name="Scholz U."/>
            <person name="Mascher M."/>
            <person name="Fiebig A."/>
        </authorList>
    </citation>
    <scope>NUCLEOTIDE SEQUENCE</scope>
</reference>
<keyword evidence="8 13" id="KW-0238">DNA-binding</keyword>
<feature type="region of interest" description="Disordered" evidence="14">
    <location>
        <begin position="502"/>
        <end position="534"/>
    </location>
</feature>
<dbReference type="InterPro" id="IPR036875">
    <property type="entry name" value="Znf_CCHC_sf"/>
</dbReference>
<dbReference type="FunFam" id="2.40.50.140:FF:000041">
    <property type="entry name" value="Replication protein A subunit"/>
    <property type="match status" value="1"/>
</dbReference>
<feature type="region of interest" description="Disordered" evidence="14">
    <location>
        <begin position="117"/>
        <end position="225"/>
    </location>
</feature>
<keyword evidence="3 13" id="KW-0235">DNA replication</keyword>
<comment type="subunit">
    <text evidence="13">Heterotrimer of RPA1, RPA2 and RPA3 (canonical replication protein A complex).</text>
</comment>
<dbReference type="SMART" id="SM00343">
    <property type="entry name" value="ZnF_C2HC"/>
    <property type="match status" value="1"/>
</dbReference>
<evidence type="ECO:0000256" key="1">
    <source>
        <dbReference type="ARBA" id="ARBA00004123"/>
    </source>
</evidence>
<dbReference type="InterPro" id="IPR047192">
    <property type="entry name" value="Euk_RPA1_DBD_C"/>
</dbReference>
<evidence type="ECO:0000256" key="7">
    <source>
        <dbReference type="ARBA" id="ARBA00022833"/>
    </source>
</evidence>
<dbReference type="GO" id="GO:0006289">
    <property type="term" value="P:nucleotide-excision repair"/>
    <property type="evidence" value="ECO:0007669"/>
    <property type="project" value="TreeGrafter"/>
</dbReference>
<evidence type="ECO:0000256" key="5">
    <source>
        <dbReference type="ARBA" id="ARBA00022763"/>
    </source>
</evidence>
<dbReference type="InterPro" id="IPR013955">
    <property type="entry name" value="Rep_factor-A_C"/>
</dbReference>
<evidence type="ECO:0000256" key="14">
    <source>
        <dbReference type="SAM" id="MobiDB-lite"/>
    </source>
</evidence>
<dbReference type="GO" id="GO:0008270">
    <property type="term" value="F:zinc ion binding"/>
    <property type="evidence" value="ECO:0007669"/>
    <property type="project" value="UniProtKB-KW"/>
</dbReference>
<dbReference type="FunFam" id="2.40.50.140:FF:000117">
    <property type="entry name" value="Replication protein A subunit"/>
    <property type="match status" value="1"/>
</dbReference>
<keyword evidence="6 12" id="KW-0863">Zinc-finger</keyword>
<keyword evidence="7 13" id="KW-0862">Zinc</keyword>
<dbReference type="Pfam" id="PF08646">
    <property type="entry name" value="Rep_fac-A_C"/>
    <property type="match status" value="1"/>
</dbReference>
<evidence type="ECO:0000256" key="11">
    <source>
        <dbReference type="ARBA" id="ARBA00023242"/>
    </source>
</evidence>
<evidence type="ECO:0000256" key="6">
    <source>
        <dbReference type="ARBA" id="ARBA00022771"/>
    </source>
</evidence>
<dbReference type="SUPFAM" id="SSF57756">
    <property type="entry name" value="Retrovirus zinc finger-like domains"/>
    <property type="match status" value="1"/>
</dbReference>
<keyword evidence="5" id="KW-0227">DNA damage</keyword>
<dbReference type="PANTHER" id="PTHR23273:SF4">
    <property type="entry name" value="REPLICATION PROTEIN A OB DOMAIN-CONTAINING PROTEIN"/>
    <property type="match status" value="1"/>
</dbReference>
<dbReference type="GO" id="GO:0007140">
    <property type="term" value="P:male meiotic nuclear division"/>
    <property type="evidence" value="ECO:0007669"/>
    <property type="project" value="UniProtKB-ARBA"/>
</dbReference>
<dbReference type="GO" id="GO:0007004">
    <property type="term" value="P:telomere maintenance via telomerase"/>
    <property type="evidence" value="ECO:0007669"/>
    <property type="project" value="TreeGrafter"/>
</dbReference>
<dbReference type="FunFam" id="2.40.50.140:FF:000090">
    <property type="entry name" value="Replication protein A subunit"/>
    <property type="match status" value="1"/>
</dbReference>
<organism evidence="16 17">
    <name type="scientific">Spirodela intermedia</name>
    <name type="common">Intermediate duckweed</name>
    <dbReference type="NCBI Taxonomy" id="51605"/>
    <lineage>
        <taxon>Eukaryota</taxon>
        <taxon>Viridiplantae</taxon>
        <taxon>Streptophyta</taxon>
        <taxon>Embryophyta</taxon>
        <taxon>Tracheophyta</taxon>
        <taxon>Spermatophyta</taxon>
        <taxon>Magnoliopsida</taxon>
        <taxon>Liliopsida</taxon>
        <taxon>Araceae</taxon>
        <taxon>Lemnoideae</taxon>
        <taxon>Spirodela</taxon>
    </lineage>
</organism>
<name>A0A7I8LNZ5_SPIIN</name>
<evidence type="ECO:0000256" key="10">
    <source>
        <dbReference type="ARBA" id="ARBA00023204"/>
    </source>
</evidence>
<comment type="similarity">
    <text evidence="2 13">Belongs to the replication factor A protein 1 family.</text>
</comment>
<dbReference type="Gene3D" id="4.10.60.10">
    <property type="entry name" value="Zinc finger, CCHC-type"/>
    <property type="match status" value="1"/>
</dbReference>